<feature type="region of interest" description="Disordered" evidence="1">
    <location>
        <begin position="204"/>
        <end position="288"/>
    </location>
</feature>
<evidence type="ECO:0000313" key="4">
    <source>
        <dbReference type="Proteomes" id="UP001230268"/>
    </source>
</evidence>
<evidence type="ECO:0000256" key="1">
    <source>
        <dbReference type="SAM" id="MobiDB-lite"/>
    </source>
</evidence>
<feature type="region of interest" description="Disordered" evidence="1">
    <location>
        <begin position="322"/>
        <end position="669"/>
    </location>
</feature>
<feature type="signal peptide" evidence="2">
    <location>
        <begin position="1"/>
        <end position="23"/>
    </location>
</feature>
<evidence type="ECO:0000313" key="3">
    <source>
        <dbReference type="EMBL" id="KAK1442948.1"/>
    </source>
</evidence>
<proteinExistence type="predicted"/>
<feature type="compositionally biased region" description="Basic and acidic residues" evidence="1">
    <location>
        <begin position="611"/>
        <end position="626"/>
    </location>
</feature>
<feature type="compositionally biased region" description="Polar residues" evidence="1">
    <location>
        <begin position="455"/>
        <end position="473"/>
    </location>
</feature>
<feature type="compositionally biased region" description="Basic and acidic residues" evidence="1">
    <location>
        <begin position="381"/>
        <end position="405"/>
    </location>
</feature>
<feature type="compositionally biased region" description="Basic and acidic residues" evidence="1">
    <location>
        <begin position="653"/>
        <end position="662"/>
    </location>
</feature>
<feature type="compositionally biased region" description="Basic and acidic residues" evidence="1">
    <location>
        <begin position="440"/>
        <end position="454"/>
    </location>
</feature>
<evidence type="ECO:0000256" key="2">
    <source>
        <dbReference type="SAM" id="SignalP"/>
    </source>
</evidence>
<organism evidence="3 4">
    <name type="scientific">Babesia gibsoni</name>
    <dbReference type="NCBI Taxonomy" id="33632"/>
    <lineage>
        <taxon>Eukaryota</taxon>
        <taxon>Sar</taxon>
        <taxon>Alveolata</taxon>
        <taxon>Apicomplexa</taxon>
        <taxon>Aconoidasida</taxon>
        <taxon>Piroplasmida</taxon>
        <taxon>Babesiidae</taxon>
        <taxon>Babesia</taxon>
    </lineage>
</organism>
<keyword evidence="4" id="KW-1185">Reference proteome</keyword>
<accession>A0AAD8LK61</accession>
<reference evidence="3" key="1">
    <citation type="submission" date="2023-08" db="EMBL/GenBank/DDBJ databases">
        <title>Draft sequence of the Babesia gibsoni genome.</title>
        <authorList>
            <person name="Yamagishi J.Y."/>
            <person name="Xuan X.X."/>
        </authorList>
    </citation>
    <scope>NUCLEOTIDE SEQUENCE</scope>
    <source>
        <strain evidence="3">Azabu</strain>
    </source>
</reference>
<feature type="compositionally biased region" description="Polar residues" evidence="1">
    <location>
        <begin position="482"/>
        <end position="506"/>
    </location>
</feature>
<feature type="compositionally biased region" description="Polar residues" evidence="1">
    <location>
        <begin position="238"/>
        <end position="248"/>
    </location>
</feature>
<keyword evidence="2" id="KW-0732">Signal</keyword>
<dbReference type="AlphaFoldDB" id="A0AAD8LK61"/>
<gene>
    <name evidence="3" type="ORF">BgAZ_304660</name>
</gene>
<feature type="compositionally biased region" description="Basic and acidic residues" evidence="1">
    <location>
        <begin position="522"/>
        <end position="564"/>
    </location>
</feature>
<comment type="caution">
    <text evidence="3">The sequence shown here is derived from an EMBL/GenBank/DDBJ whole genome shotgun (WGS) entry which is preliminary data.</text>
</comment>
<name>A0AAD8LK61_BABGI</name>
<sequence>MAHLSFFAVILLTLTNTLFVVVAKPYWNTKTGRGEAGLGILNSFGDLYKSASRYEGFDGQLNIKKLLQEVPFGDEGPNIEKLLARLAPKLDAFYSTFMSESYKTHFMDRKIRVAKNESDALENLMRYMAVTKSHLEDFNNHYNASKGATESDVQHKSIETWLKKNSVSAGRSKPVSHAEFLEYMEKTRNLLQLIINKVKEIVPSRKNGGATGEPVLGPRLSRSSSHLMPGESKDTPQKKSTSLTSLSGRLQDPPSPLGPLTMEIPEGLHNHDSPGVPATSSGNTKGGDVDAVFAEEEKPATENSQELTAPLSHDELHIAEVVASPLGEGVGSTQVSVPQKEDPVEVPPKLPQGSPDTVVPTVSSTETHSSGVTEAGAEVDGDSKEVSPTESNGEKASELEGKTSEQKVVAEASGSTETAMAEPSVVKTVGPDGATNNEEPSTKADVSADEKEPEQSPSTGSRPSEDSSGNGNTKLGVIALPNSETKNGQPEIESQQAEGGNTSTSNLDKEDKDVPPPTTTLKEGEENGDGKAKHITEQSTVHESDKALAGKGHIEKERAPKKSPMEYINPSDASLSSKTITGLDKNKFTGGSPHPGARDASTLPPQKHGGRKVDVVPKEGLSREDATSSDSAHKKHDNKEKERKNNHSSFRSTDVDKDEGKSPKSSGYALPKMISLSILAIMCMS</sequence>
<dbReference type="Proteomes" id="UP001230268">
    <property type="component" value="Unassembled WGS sequence"/>
</dbReference>
<dbReference type="EMBL" id="JAVEPI010000003">
    <property type="protein sequence ID" value="KAK1442948.1"/>
    <property type="molecule type" value="Genomic_DNA"/>
</dbReference>
<feature type="compositionally biased region" description="Polar residues" evidence="1">
    <location>
        <begin position="571"/>
        <end position="580"/>
    </location>
</feature>
<feature type="compositionally biased region" description="Polar residues" evidence="1">
    <location>
        <begin position="360"/>
        <end position="372"/>
    </location>
</feature>
<feature type="chain" id="PRO_5042141983" evidence="2">
    <location>
        <begin position="24"/>
        <end position="685"/>
    </location>
</feature>
<protein>
    <submittedName>
        <fullName evidence="3">Uncharacterized protein</fullName>
    </submittedName>
</protein>